<feature type="domain" description="Fibronectin type-III" evidence="5">
    <location>
        <begin position="468"/>
        <end position="556"/>
    </location>
</feature>
<feature type="compositionally biased region" description="Low complexity" evidence="4">
    <location>
        <begin position="460"/>
        <end position="479"/>
    </location>
</feature>
<evidence type="ECO:0000313" key="6">
    <source>
        <dbReference type="EMBL" id="MBB5840092.1"/>
    </source>
</evidence>
<dbReference type="Proteomes" id="UP000549971">
    <property type="component" value="Unassembled WGS sequence"/>
</dbReference>
<dbReference type="InterPro" id="IPR003961">
    <property type="entry name" value="FN3_dom"/>
</dbReference>
<dbReference type="PANTHER" id="PTHR13817">
    <property type="entry name" value="TITIN"/>
    <property type="match status" value="1"/>
</dbReference>
<feature type="domain" description="Fibronectin type-III" evidence="5">
    <location>
        <begin position="557"/>
        <end position="648"/>
    </location>
</feature>
<keyword evidence="3" id="KW-0624">Polysaccharide degradation</keyword>
<evidence type="ECO:0000256" key="3">
    <source>
        <dbReference type="ARBA" id="ARBA00023326"/>
    </source>
</evidence>
<feature type="region of interest" description="Disordered" evidence="4">
    <location>
        <begin position="306"/>
        <end position="342"/>
    </location>
</feature>
<dbReference type="GO" id="GO:0000272">
    <property type="term" value="P:polysaccharide catabolic process"/>
    <property type="evidence" value="ECO:0007669"/>
    <property type="project" value="UniProtKB-KW"/>
</dbReference>
<keyword evidence="3" id="KW-0119">Carbohydrate metabolism</keyword>
<reference evidence="6 7" key="1">
    <citation type="submission" date="2020-08" db="EMBL/GenBank/DDBJ databases">
        <title>Sequencing the genomes of 1000 actinobacteria strains.</title>
        <authorList>
            <person name="Klenk H.-P."/>
        </authorList>
    </citation>
    <scope>NUCLEOTIDE SEQUENCE [LARGE SCALE GENOMIC DNA]</scope>
    <source>
        <strain evidence="6 7">DSM 28967</strain>
    </source>
</reference>
<name>A0A7W9MY67_9ACTN</name>
<dbReference type="SMART" id="SM00060">
    <property type="entry name" value="FN3"/>
    <property type="match status" value="3"/>
</dbReference>
<dbReference type="GO" id="GO:0016798">
    <property type="term" value="F:hydrolase activity, acting on glycosyl bonds"/>
    <property type="evidence" value="ECO:0007669"/>
    <property type="project" value="UniProtKB-KW"/>
</dbReference>
<proteinExistence type="predicted"/>
<protein>
    <recommendedName>
        <fullName evidence="5">Fibronectin type-III domain-containing protein</fullName>
    </recommendedName>
</protein>
<dbReference type="InterPro" id="IPR050964">
    <property type="entry name" value="Striated_Muscle_Regulatory"/>
</dbReference>
<dbReference type="Pfam" id="PF00041">
    <property type="entry name" value="fn3"/>
    <property type="match status" value="2"/>
</dbReference>
<dbReference type="PROSITE" id="PS50853">
    <property type="entry name" value="FN3"/>
    <property type="match status" value="2"/>
</dbReference>
<feature type="compositionally biased region" description="Basic and acidic residues" evidence="4">
    <location>
        <begin position="374"/>
        <end position="385"/>
    </location>
</feature>
<dbReference type="InterPro" id="IPR013783">
    <property type="entry name" value="Ig-like_fold"/>
</dbReference>
<evidence type="ECO:0000313" key="7">
    <source>
        <dbReference type="Proteomes" id="UP000549971"/>
    </source>
</evidence>
<gene>
    <name evidence="6" type="ORF">HDA39_006826</name>
</gene>
<dbReference type="SUPFAM" id="SSF49265">
    <property type="entry name" value="Fibronectin type III"/>
    <property type="match status" value="1"/>
</dbReference>
<dbReference type="PANTHER" id="PTHR13817:SF73">
    <property type="entry name" value="FIBRONECTIN TYPE-III DOMAIN-CONTAINING PROTEIN"/>
    <property type="match status" value="1"/>
</dbReference>
<evidence type="ECO:0000256" key="2">
    <source>
        <dbReference type="ARBA" id="ARBA00023295"/>
    </source>
</evidence>
<comment type="caution">
    <text evidence="6">The sequence shown here is derived from an EMBL/GenBank/DDBJ whole genome shotgun (WGS) entry which is preliminary data.</text>
</comment>
<evidence type="ECO:0000259" key="5">
    <source>
        <dbReference type="PROSITE" id="PS50853"/>
    </source>
</evidence>
<keyword evidence="2" id="KW-0326">Glycosidase</keyword>
<dbReference type="SUPFAM" id="SSF50974">
    <property type="entry name" value="Nitrous oxide reductase, N-terminal domain"/>
    <property type="match status" value="1"/>
</dbReference>
<dbReference type="InterPro" id="IPR011045">
    <property type="entry name" value="N2O_reductase_N"/>
</dbReference>
<evidence type="ECO:0000256" key="1">
    <source>
        <dbReference type="ARBA" id="ARBA00022737"/>
    </source>
</evidence>
<dbReference type="Gene3D" id="2.60.40.10">
    <property type="entry name" value="Immunoglobulins"/>
    <property type="match status" value="2"/>
</dbReference>
<accession>A0A7W9MY67</accession>
<dbReference type="EMBL" id="JACHMY010000001">
    <property type="protein sequence ID" value="MBB5840092.1"/>
    <property type="molecule type" value="Genomic_DNA"/>
</dbReference>
<organism evidence="6 7">
    <name type="scientific">Kribbella italica</name>
    <dbReference type="NCBI Taxonomy" id="1540520"/>
    <lineage>
        <taxon>Bacteria</taxon>
        <taxon>Bacillati</taxon>
        <taxon>Actinomycetota</taxon>
        <taxon>Actinomycetes</taxon>
        <taxon>Propionibacteriales</taxon>
        <taxon>Kribbellaceae</taxon>
        <taxon>Kribbella</taxon>
    </lineage>
</organism>
<feature type="compositionally biased region" description="Pro residues" evidence="4">
    <location>
        <begin position="437"/>
        <end position="459"/>
    </location>
</feature>
<keyword evidence="2" id="KW-0378">Hydrolase</keyword>
<dbReference type="InterPro" id="IPR036116">
    <property type="entry name" value="FN3_sf"/>
</dbReference>
<sequence>MRKVRPEVRARMALAAVVAGCMAVTTIAVTGAGADLSGMRFTQSGHLVYNSTLGKVFKIDGGTKSVEAEVPVPGAGPGAQVIETDKDGYVLADGSIIGFGKSDLRVAEPIPAPALERPVTLTAAGSAYAIYRQAGQVQRFGENPMVVSTEGPVGQPVVTAEGTVWLHRWSTGQLCQLPVSSARIACTARIPAGHSGSLTLVGEQAVFVDTTARQMQTVGTDGLGRAVSLAALDLGQTSIVASNDVGGRIAIVTKNTLQLVDTAELTGGRPAAEPVVKQLKPGRYDQIASSGETLALVDSADQSLVTLDSRGGQERRRPIPAPSKLAKVKPGERPGLSRGDDSRLYVDSLAGEHVLVVDDNGDVTEVETSGPVKRKGDDPKPKPDKPTLPPVRPVVPQKTIEKPVAPPPVQPTTRRPVQPPVTRRPVEPPATRKTETPEPPEPPEPPATRKPTPPPPKPTVKPTVRAGRPGAPGNVAAAAGDGSATITWSTASANGAPITAYVVSWAGGSRTAAASARRVVVPGLTNGQSYTFTVRARNRVGAGPGVSAAGITLGGPADQPVALRAAGSSGAITLTWRRPNLNGGSLIGYGITLDGDPESTPSTSYRWTGLTNGKRYTFQVRAVTTVPGRGTVVGAPATVSATAGAPGGTIVISQGPAYTENPDGNCRPQYCHYIHIEARNLEPGATYLFNGNTTNYGDLHDGGDPLTARADGTITVNKFYHDDVGAKVVVTATYDGRTTTSNSITWSG</sequence>
<dbReference type="RefSeq" id="WP_184802207.1">
    <property type="nucleotide sequence ID" value="NZ_JACHMY010000001.1"/>
</dbReference>
<evidence type="ECO:0000256" key="4">
    <source>
        <dbReference type="SAM" id="MobiDB-lite"/>
    </source>
</evidence>
<keyword evidence="1" id="KW-0677">Repeat</keyword>
<feature type="compositionally biased region" description="Basic and acidic residues" evidence="4">
    <location>
        <begin position="424"/>
        <end position="436"/>
    </location>
</feature>
<dbReference type="AlphaFoldDB" id="A0A7W9MY67"/>
<feature type="region of interest" description="Disordered" evidence="4">
    <location>
        <begin position="360"/>
        <end position="479"/>
    </location>
</feature>
<feature type="compositionally biased region" description="Low complexity" evidence="4">
    <location>
        <begin position="411"/>
        <end position="423"/>
    </location>
</feature>
<dbReference type="CDD" id="cd00063">
    <property type="entry name" value="FN3"/>
    <property type="match status" value="2"/>
</dbReference>
<keyword evidence="7" id="KW-1185">Reference proteome</keyword>